<gene>
    <name evidence="2" type="ORF">ISALK_12960</name>
</gene>
<keyword evidence="3" id="KW-1185">Reference proteome</keyword>
<keyword evidence="2" id="KW-0969">Cilium</keyword>
<evidence type="ECO:0000256" key="1">
    <source>
        <dbReference type="SAM" id="MobiDB-lite"/>
    </source>
</evidence>
<name>A0AA43XMX7_9CLOT</name>
<reference evidence="2 3" key="1">
    <citation type="submission" date="2019-04" db="EMBL/GenBank/DDBJ databases">
        <title>Isachenkonia alkalipeptolytica gen. nov. sp. nov. a new anaerobic, alkiliphilic organothrophic bacterium capable to reduce synthesized ferrihydrite isolated from a soda lake.</title>
        <authorList>
            <person name="Toshchakov S.V."/>
            <person name="Zavarzina D.G."/>
            <person name="Zhilina T.N."/>
            <person name="Kostrikina N.A."/>
            <person name="Kublanov I.V."/>
        </authorList>
    </citation>
    <scope>NUCLEOTIDE SEQUENCE [LARGE SCALE GENOMIC DNA]</scope>
    <source>
        <strain evidence="2 3">Z-1701</strain>
    </source>
</reference>
<comment type="caution">
    <text evidence="2">The sequence shown here is derived from an EMBL/GenBank/DDBJ whole genome shotgun (WGS) entry which is preliminary data.</text>
</comment>
<dbReference type="Pfam" id="PF03646">
    <property type="entry name" value="FlaG"/>
    <property type="match status" value="1"/>
</dbReference>
<dbReference type="RefSeq" id="WP_160723035.1">
    <property type="nucleotide sequence ID" value="NZ_SUMG01000023.1"/>
</dbReference>
<organism evidence="2 3">
    <name type="scientific">Isachenkonia alkalipeptolytica</name>
    <dbReference type="NCBI Taxonomy" id="2565777"/>
    <lineage>
        <taxon>Bacteria</taxon>
        <taxon>Bacillati</taxon>
        <taxon>Bacillota</taxon>
        <taxon>Clostridia</taxon>
        <taxon>Eubacteriales</taxon>
        <taxon>Clostridiaceae</taxon>
        <taxon>Isachenkonia</taxon>
    </lineage>
</organism>
<accession>A0AA43XMX7</accession>
<evidence type="ECO:0000313" key="3">
    <source>
        <dbReference type="Proteomes" id="UP000449710"/>
    </source>
</evidence>
<feature type="region of interest" description="Disordered" evidence="1">
    <location>
        <begin position="1"/>
        <end position="55"/>
    </location>
</feature>
<dbReference type="Gene3D" id="3.30.160.170">
    <property type="entry name" value="FlaG-like"/>
    <property type="match status" value="1"/>
</dbReference>
<keyword evidence="2" id="KW-0282">Flagellum</keyword>
<dbReference type="PANTHER" id="PTHR37166:SF1">
    <property type="entry name" value="PROTEIN FLAG"/>
    <property type="match status" value="1"/>
</dbReference>
<protein>
    <submittedName>
        <fullName evidence="2">Flagellar protein FlaG</fullName>
    </submittedName>
</protein>
<dbReference type="InterPro" id="IPR035924">
    <property type="entry name" value="FlaG-like_sf"/>
</dbReference>
<dbReference type="AlphaFoldDB" id="A0AA43XMX7"/>
<proteinExistence type="predicted"/>
<evidence type="ECO:0000313" key="2">
    <source>
        <dbReference type="EMBL" id="NBG89401.1"/>
    </source>
</evidence>
<feature type="compositionally biased region" description="Basic and acidic residues" evidence="1">
    <location>
        <begin position="35"/>
        <end position="55"/>
    </location>
</feature>
<dbReference type="Proteomes" id="UP000449710">
    <property type="component" value="Unassembled WGS sequence"/>
</dbReference>
<dbReference type="EMBL" id="SUMG01000023">
    <property type="protein sequence ID" value="NBG89401.1"/>
    <property type="molecule type" value="Genomic_DNA"/>
</dbReference>
<dbReference type="PANTHER" id="PTHR37166">
    <property type="entry name" value="PROTEIN FLAG"/>
    <property type="match status" value="1"/>
</dbReference>
<sequence length="135" mass="15587">MKVDGVSFESARSAAINTNSQRQGRQELGAQEVENGQKQKLRSERTVTENMARDTERQLEYTEKDLEKAIEKANESFKPHNRRLEFEPHERTDRMLVKVVDTSTDEIIREIPPEKIIDMVADMLEMAGILIDERA</sequence>
<dbReference type="InterPro" id="IPR005186">
    <property type="entry name" value="FlaG"/>
</dbReference>
<keyword evidence="2" id="KW-0966">Cell projection</keyword>
<dbReference type="SUPFAM" id="SSF160214">
    <property type="entry name" value="FlaG-like"/>
    <property type="match status" value="1"/>
</dbReference>